<evidence type="ECO:0000313" key="3">
    <source>
        <dbReference type="Proteomes" id="UP000774617"/>
    </source>
</evidence>
<protein>
    <submittedName>
        <fullName evidence="2">Uncharacterized protein</fullName>
    </submittedName>
</protein>
<accession>A0ABQ8FQF0</accession>
<evidence type="ECO:0000256" key="1">
    <source>
        <dbReference type="SAM" id="MobiDB-lite"/>
    </source>
</evidence>
<feature type="compositionally biased region" description="Polar residues" evidence="1">
    <location>
        <begin position="51"/>
        <end position="64"/>
    </location>
</feature>
<gene>
    <name evidence="2" type="ORF">B0J12DRAFT_705997</name>
</gene>
<dbReference type="EMBL" id="JAGTJR010000092">
    <property type="protein sequence ID" value="KAH7012331.1"/>
    <property type="molecule type" value="Genomic_DNA"/>
</dbReference>
<feature type="region of interest" description="Disordered" evidence="1">
    <location>
        <begin position="37"/>
        <end position="87"/>
    </location>
</feature>
<dbReference type="Proteomes" id="UP000774617">
    <property type="component" value="Unassembled WGS sequence"/>
</dbReference>
<name>A0ABQ8FQF0_9PEZI</name>
<reference evidence="2 3" key="1">
    <citation type="journal article" date="2021" name="Nat. Commun.">
        <title>Genetic determinants of endophytism in the Arabidopsis root mycobiome.</title>
        <authorList>
            <person name="Mesny F."/>
            <person name="Miyauchi S."/>
            <person name="Thiergart T."/>
            <person name="Pickel B."/>
            <person name="Atanasova L."/>
            <person name="Karlsson M."/>
            <person name="Huettel B."/>
            <person name="Barry K.W."/>
            <person name="Haridas S."/>
            <person name="Chen C."/>
            <person name="Bauer D."/>
            <person name="Andreopoulos W."/>
            <person name="Pangilinan J."/>
            <person name="LaButti K."/>
            <person name="Riley R."/>
            <person name="Lipzen A."/>
            <person name="Clum A."/>
            <person name="Drula E."/>
            <person name="Henrissat B."/>
            <person name="Kohler A."/>
            <person name="Grigoriev I.V."/>
            <person name="Martin F.M."/>
            <person name="Hacquard S."/>
        </authorList>
    </citation>
    <scope>NUCLEOTIDE SEQUENCE [LARGE SCALE GENOMIC DNA]</scope>
    <source>
        <strain evidence="2 3">MPI-SDFR-AT-0080</strain>
    </source>
</reference>
<keyword evidence="3" id="KW-1185">Reference proteome</keyword>
<organism evidence="2 3">
    <name type="scientific">Macrophomina phaseolina</name>
    <dbReference type="NCBI Taxonomy" id="35725"/>
    <lineage>
        <taxon>Eukaryota</taxon>
        <taxon>Fungi</taxon>
        <taxon>Dikarya</taxon>
        <taxon>Ascomycota</taxon>
        <taxon>Pezizomycotina</taxon>
        <taxon>Dothideomycetes</taxon>
        <taxon>Dothideomycetes incertae sedis</taxon>
        <taxon>Botryosphaeriales</taxon>
        <taxon>Botryosphaeriaceae</taxon>
        <taxon>Macrophomina</taxon>
    </lineage>
</organism>
<sequence length="229" mass="24515">MSPIDHHSLFGGGDDNTSSLLELEHFDFESGEFGSLHNNSHAASPDRVHFLSQSPPVTSSTTMGSELARPRHSNGKTGAKRETPEFGNLASYKKGSGALAGQQQILELQSLLFQGLLLHATTEVKLGETLFSPAGDTSIPPRDADVSELSLFRRILFASERLLELFTTLKAIASSTATPASAAAIMLTRQPSLAGSRGNYYGGNGNGHDGRKRRYIHFSNDDLTNSGDG</sequence>
<evidence type="ECO:0000313" key="2">
    <source>
        <dbReference type="EMBL" id="KAH7012331.1"/>
    </source>
</evidence>
<comment type="caution">
    <text evidence="2">The sequence shown here is derived from an EMBL/GenBank/DDBJ whole genome shotgun (WGS) entry which is preliminary data.</text>
</comment>
<proteinExistence type="predicted"/>